<accession>A0A0F9II07</accession>
<evidence type="ECO:0000259" key="2">
    <source>
        <dbReference type="Pfam" id="PF08401"/>
    </source>
</evidence>
<gene>
    <name evidence="3" type="ORF">LCGC14_1577410</name>
</gene>
<proteinExistence type="predicted"/>
<dbReference type="InterPro" id="IPR013610">
    <property type="entry name" value="ArdC_N"/>
</dbReference>
<evidence type="ECO:0000256" key="1">
    <source>
        <dbReference type="SAM" id="MobiDB-lite"/>
    </source>
</evidence>
<sequence>MANSTLLADSSPAPRTRRTRSERAALDQEALTRATSGQSLTNWPDIIRGFAAKGIPEADILPRVNVFTFAAWRAAGRHVRKGEHGVKVLTWIPLPDKEDKDTGEVKRGGKRPRSATVFHVSQTDAND</sequence>
<name>A0A0F9II07_9ZZZZ</name>
<organism evidence="3">
    <name type="scientific">marine sediment metagenome</name>
    <dbReference type="NCBI Taxonomy" id="412755"/>
    <lineage>
        <taxon>unclassified sequences</taxon>
        <taxon>metagenomes</taxon>
        <taxon>ecological metagenomes</taxon>
    </lineage>
</organism>
<dbReference type="GO" id="GO:0003697">
    <property type="term" value="F:single-stranded DNA binding"/>
    <property type="evidence" value="ECO:0007669"/>
    <property type="project" value="InterPro"/>
</dbReference>
<protein>
    <recommendedName>
        <fullName evidence="2">N-terminal domain-containing protein</fullName>
    </recommendedName>
</protein>
<evidence type="ECO:0000313" key="3">
    <source>
        <dbReference type="EMBL" id="KKM27167.1"/>
    </source>
</evidence>
<dbReference type="Pfam" id="PF08401">
    <property type="entry name" value="ArdcN"/>
    <property type="match status" value="1"/>
</dbReference>
<feature type="compositionally biased region" description="Basic and acidic residues" evidence="1">
    <location>
        <begin position="97"/>
        <end position="107"/>
    </location>
</feature>
<reference evidence="3" key="1">
    <citation type="journal article" date="2015" name="Nature">
        <title>Complex archaea that bridge the gap between prokaryotes and eukaryotes.</title>
        <authorList>
            <person name="Spang A."/>
            <person name="Saw J.H."/>
            <person name="Jorgensen S.L."/>
            <person name="Zaremba-Niedzwiedzka K."/>
            <person name="Martijn J."/>
            <person name="Lind A.E."/>
            <person name="van Eijk R."/>
            <person name="Schleper C."/>
            <person name="Guy L."/>
            <person name="Ettema T.J."/>
        </authorList>
    </citation>
    <scope>NUCLEOTIDE SEQUENCE</scope>
</reference>
<feature type="domain" description="N-terminal" evidence="2">
    <location>
        <begin position="66"/>
        <end position="118"/>
    </location>
</feature>
<comment type="caution">
    <text evidence="3">The sequence shown here is derived from an EMBL/GenBank/DDBJ whole genome shotgun (WGS) entry which is preliminary data.</text>
</comment>
<dbReference type="AlphaFoldDB" id="A0A0F9II07"/>
<dbReference type="EMBL" id="LAZR01012374">
    <property type="protein sequence ID" value="KKM27167.1"/>
    <property type="molecule type" value="Genomic_DNA"/>
</dbReference>
<feature type="region of interest" description="Disordered" evidence="1">
    <location>
        <begin position="97"/>
        <end position="127"/>
    </location>
</feature>
<feature type="region of interest" description="Disordered" evidence="1">
    <location>
        <begin position="1"/>
        <end position="38"/>
    </location>
</feature>